<dbReference type="Proteomes" id="UP001049518">
    <property type="component" value="Chromosome"/>
</dbReference>
<protein>
    <submittedName>
        <fullName evidence="1">Transcriptional regulator</fullName>
    </submittedName>
</protein>
<proteinExistence type="predicted"/>
<gene>
    <name evidence="1" type="ORF">AGRA3207_003127</name>
</gene>
<name>A0ABX8QTT2_9ACTN</name>
<organism evidence="1 2">
    <name type="scientific">Actinomadura graeca</name>
    <dbReference type="NCBI Taxonomy" id="2750812"/>
    <lineage>
        <taxon>Bacteria</taxon>
        <taxon>Bacillati</taxon>
        <taxon>Actinomycetota</taxon>
        <taxon>Actinomycetes</taxon>
        <taxon>Streptosporangiales</taxon>
        <taxon>Thermomonosporaceae</taxon>
        <taxon>Actinomadura</taxon>
    </lineage>
</organism>
<dbReference type="RefSeq" id="WP_231335371.1">
    <property type="nucleotide sequence ID" value="NZ_CP059572.1"/>
</dbReference>
<reference evidence="1" key="1">
    <citation type="submission" date="2020-07" db="EMBL/GenBank/DDBJ databases">
        <authorList>
            <person name="Tarantini F.S."/>
            <person name="Hong K.W."/>
            <person name="Chan K.G."/>
        </authorList>
    </citation>
    <scope>NUCLEOTIDE SEQUENCE</scope>
    <source>
        <strain evidence="1">32-07</strain>
    </source>
</reference>
<keyword evidence="2" id="KW-1185">Reference proteome</keyword>
<accession>A0ABX8QTT2</accession>
<evidence type="ECO:0000313" key="2">
    <source>
        <dbReference type="Proteomes" id="UP001049518"/>
    </source>
</evidence>
<evidence type="ECO:0000313" key="1">
    <source>
        <dbReference type="EMBL" id="QXJ22168.1"/>
    </source>
</evidence>
<sequence>MTADKKAIGARLRQIREAPPYWSRAELARLLRAAADPRDRADMPHVPSLIEMIKQWEAGRYLPNPRYRALYARVTGLTEDDLFAPRSAATRWCPDGLKGVSTPDDEARLLAAAQRPSRIDLSVVDSLAAILAAERRAEDAGGSSPLIEPVRAQLAAVEDMVRGARGPVRRPLLDVAAQWAQFAGWLHSSVDRHDRAMEYLTRTLQWATEVGDQALVGAVMSWQGYVAERRGEIGPMIGLSQAGQRVRQSVGRVYDLFQEARGRALLNEADTVRQLTGTAVEEAADVRSDDARPWEYYYFAPGFFALEHGTAYRILGRTDPDRNAEAVELLTAGLDDLPLEMRGSEWAGDFVHQLGRAYLQAGERDQATRIADELDEMAGSIRSDRLARHADKLR</sequence>
<dbReference type="EMBL" id="CP059572">
    <property type="protein sequence ID" value="QXJ22168.1"/>
    <property type="molecule type" value="Genomic_DNA"/>
</dbReference>